<keyword evidence="4" id="KW-0223">Dioxygenase</keyword>
<keyword evidence="3 4" id="KW-0408">Iron</keyword>
<dbReference type="EC" id="1.13.11.-" evidence="4"/>
<comment type="cofactor">
    <cofactor evidence="4">
        <name>Fe(2+)</name>
        <dbReference type="ChEBI" id="CHEBI:29033"/>
    </cofactor>
    <text evidence="4">Binds 1 Fe(2+) ion per subunit.</text>
</comment>
<proteinExistence type="inferred from homology"/>
<dbReference type="InterPro" id="IPR004294">
    <property type="entry name" value="Carotenoid_Oase"/>
</dbReference>
<dbReference type="Proteomes" id="UP000516373">
    <property type="component" value="Chromosome"/>
</dbReference>
<dbReference type="KEGG" id="stui:GCM10017668_65880"/>
<evidence type="ECO:0000313" key="6">
    <source>
        <dbReference type="Proteomes" id="UP000516373"/>
    </source>
</evidence>
<dbReference type="RefSeq" id="WP_332836582.1">
    <property type="nucleotide sequence ID" value="NZ_AP023439.1"/>
</dbReference>
<dbReference type="GO" id="GO:0016702">
    <property type="term" value="F:oxidoreductase activity, acting on single donors with incorporation of molecular oxygen, incorporation of two atoms of oxygen"/>
    <property type="evidence" value="ECO:0007669"/>
    <property type="project" value="InterPro"/>
</dbReference>
<evidence type="ECO:0000313" key="5">
    <source>
        <dbReference type="EMBL" id="BCL24745.1"/>
    </source>
</evidence>
<reference evidence="5 6" key="1">
    <citation type="journal article" date="2014" name="Int. J. Syst. Evol. Microbiol.">
        <title>Complete genome sequence of Corynebacterium casei LMG S-19264T (=DSM 44701T), isolated from a smear-ripened cheese.</title>
        <authorList>
            <consortium name="US DOE Joint Genome Institute (JGI-PGF)"/>
            <person name="Walter F."/>
            <person name="Albersmeier A."/>
            <person name="Kalinowski J."/>
            <person name="Ruckert C."/>
        </authorList>
    </citation>
    <scope>NUCLEOTIDE SEQUENCE [LARGE SCALE GENOMIC DNA]</scope>
    <source>
        <strain evidence="5 6">JCM 4255</strain>
    </source>
</reference>
<accession>A0A7G1NUJ3</accession>
<keyword evidence="4" id="KW-0560">Oxidoreductase</keyword>
<gene>
    <name evidence="5" type="ORF">GCM10017668_65880</name>
</gene>
<dbReference type="AlphaFoldDB" id="A0A7G1NUJ3"/>
<sequence length="54" mass="5671">MSTPPDPTRRTHSSRSGAPDLVILAAQVTGGPVARIQLPGRVRLGFHGSRIPDA</sequence>
<protein>
    <recommendedName>
        <fullName evidence="4">Dioxygenase</fullName>
        <ecNumber evidence="4">1.13.11.-</ecNumber>
    </recommendedName>
</protein>
<comment type="similarity">
    <text evidence="1 4">Belongs to the carotenoid oxygenase family.</text>
</comment>
<evidence type="ECO:0000256" key="1">
    <source>
        <dbReference type="ARBA" id="ARBA00006787"/>
    </source>
</evidence>
<evidence type="ECO:0000256" key="4">
    <source>
        <dbReference type="RuleBase" id="RU364048"/>
    </source>
</evidence>
<evidence type="ECO:0000256" key="3">
    <source>
        <dbReference type="ARBA" id="ARBA00023004"/>
    </source>
</evidence>
<dbReference type="GO" id="GO:0046872">
    <property type="term" value="F:metal ion binding"/>
    <property type="evidence" value="ECO:0007669"/>
    <property type="project" value="UniProtKB-KW"/>
</dbReference>
<dbReference type="EMBL" id="AP023439">
    <property type="protein sequence ID" value="BCL24745.1"/>
    <property type="molecule type" value="Genomic_DNA"/>
</dbReference>
<organism evidence="5 6">
    <name type="scientific">Streptomyces tuirus</name>
    <dbReference type="NCBI Taxonomy" id="68278"/>
    <lineage>
        <taxon>Bacteria</taxon>
        <taxon>Bacillati</taxon>
        <taxon>Actinomycetota</taxon>
        <taxon>Actinomycetes</taxon>
        <taxon>Kitasatosporales</taxon>
        <taxon>Streptomycetaceae</taxon>
        <taxon>Streptomyces</taxon>
    </lineage>
</organism>
<keyword evidence="2 4" id="KW-0479">Metal-binding</keyword>
<name>A0A7G1NUJ3_9ACTN</name>
<evidence type="ECO:0000256" key="2">
    <source>
        <dbReference type="ARBA" id="ARBA00022723"/>
    </source>
</evidence>
<dbReference type="Pfam" id="PF03055">
    <property type="entry name" value="RPE65"/>
    <property type="match status" value="1"/>
</dbReference>